<dbReference type="Proteomes" id="UP000177912">
    <property type="component" value="Unassembled WGS sequence"/>
</dbReference>
<name>A0A1F5NQT5_9BACT</name>
<feature type="transmembrane region" description="Helical" evidence="2">
    <location>
        <begin position="15"/>
        <end position="36"/>
    </location>
</feature>
<accession>A0A1F5NQT5</accession>
<feature type="region of interest" description="Disordered" evidence="1">
    <location>
        <begin position="63"/>
        <end position="84"/>
    </location>
</feature>
<keyword evidence="2" id="KW-1133">Transmembrane helix</keyword>
<proteinExistence type="predicted"/>
<keyword evidence="2" id="KW-0472">Membrane</keyword>
<gene>
    <name evidence="3" type="ORF">A2826_01005</name>
</gene>
<feature type="transmembrane region" description="Helical" evidence="2">
    <location>
        <begin position="42"/>
        <end position="59"/>
    </location>
</feature>
<dbReference type="EMBL" id="MFEI01000042">
    <property type="protein sequence ID" value="OGE80047.1"/>
    <property type="molecule type" value="Genomic_DNA"/>
</dbReference>
<evidence type="ECO:0000256" key="2">
    <source>
        <dbReference type="SAM" id="Phobius"/>
    </source>
</evidence>
<reference evidence="3 4" key="1">
    <citation type="journal article" date="2016" name="Nat. Commun.">
        <title>Thousands of microbial genomes shed light on interconnected biogeochemical processes in an aquifer system.</title>
        <authorList>
            <person name="Anantharaman K."/>
            <person name="Brown C.T."/>
            <person name="Hug L.A."/>
            <person name="Sharon I."/>
            <person name="Castelle C.J."/>
            <person name="Probst A.J."/>
            <person name="Thomas B.C."/>
            <person name="Singh A."/>
            <person name="Wilkins M.J."/>
            <person name="Karaoz U."/>
            <person name="Brodie E.L."/>
            <person name="Williams K.H."/>
            <person name="Hubbard S.S."/>
            <person name="Banfield J.F."/>
        </authorList>
    </citation>
    <scope>NUCLEOTIDE SEQUENCE [LARGE SCALE GENOMIC DNA]</scope>
</reference>
<dbReference type="AlphaFoldDB" id="A0A1F5NQT5"/>
<evidence type="ECO:0000256" key="1">
    <source>
        <dbReference type="SAM" id="MobiDB-lite"/>
    </source>
</evidence>
<evidence type="ECO:0000313" key="3">
    <source>
        <dbReference type="EMBL" id="OGE80047.1"/>
    </source>
</evidence>
<keyword evidence="2" id="KW-0812">Transmembrane</keyword>
<organism evidence="3 4">
    <name type="scientific">Candidatus Doudnabacteria bacterium RIFCSPHIGHO2_01_FULL_43_23</name>
    <dbReference type="NCBI Taxonomy" id="1817822"/>
    <lineage>
        <taxon>Bacteria</taxon>
        <taxon>Candidatus Doudnaibacteriota</taxon>
    </lineage>
</organism>
<evidence type="ECO:0000313" key="4">
    <source>
        <dbReference type="Proteomes" id="UP000177912"/>
    </source>
</evidence>
<protein>
    <submittedName>
        <fullName evidence="3">Uncharacterized protein</fullName>
    </submittedName>
</protein>
<comment type="caution">
    <text evidence="3">The sequence shown here is derived from an EMBL/GenBank/DDBJ whole genome shotgun (WGS) entry which is preliminary data.</text>
</comment>
<dbReference type="STRING" id="1817822.A2826_01005"/>
<sequence>MDPRQFQNLERRKKIAKYFIGIAVFFLILGFLPFAISWRAGLVLAVFSLVAAGLVMVAIPNPDPPHEQYDPDNDDDDIIPKPPQ</sequence>